<reference evidence="3" key="1">
    <citation type="submission" date="2018-05" db="EMBL/GenBank/DDBJ databases">
        <authorList>
            <person name="Nie L."/>
        </authorList>
    </citation>
    <scope>NUCLEOTIDE SEQUENCE [LARGE SCALE GENOMIC DNA]</scope>
    <source>
        <strain evidence="3">NL</strain>
    </source>
</reference>
<keyword evidence="3" id="KW-1185">Reference proteome</keyword>
<gene>
    <name evidence="2" type="ORF">DLM85_13160</name>
</gene>
<evidence type="ECO:0000313" key="2">
    <source>
        <dbReference type="EMBL" id="RAK67139.1"/>
    </source>
</evidence>
<feature type="transmembrane region" description="Helical" evidence="1">
    <location>
        <begin position="102"/>
        <end position="124"/>
    </location>
</feature>
<dbReference type="Proteomes" id="UP000248553">
    <property type="component" value="Unassembled WGS sequence"/>
</dbReference>
<name>A0A328BKI5_9BACT</name>
<proteinExistence type="predicted"/>
<keyword evidence="1" id="KW-0472">Membrane</keyword>
<feature type="transmembrane region" description="Helical" evidence="1">
    <location>
        <begin position="12"/>
        <end position="30"/>
    </location>
</feature>
<organism evidence="2 3">
    <name type="scientific">Hymenobacter edaphi</name>
    <dbReference type="NCBI Taxonomy" id="2211146"/>
    <lineage>
        <taxon>Bacteria</taxon>
        <taxon>Pseudomonadati</taxon>
        <taxon>Bacteroidota</taxon>
        <taxon>Cytophagia</taxon>
        <taxon>Cytophagales</taxon>
        <taxon>Hymenobacteraceae</taxon>
        <taxon>Hymenobacter</taxon>
    </lineage>
</organism>
<keyword evidence="1" id="KW-1133">Transmembrane helix</keyword>
<evidence type="ECO:0000256" key="1">
    <source>
        <dbReference type="SAM" id="Phobius"/>
    </source>
</evidence>
<accession>A0A328BKI5</accession>
<feature type="transmembrane region" description="Helical" evidence="1">
    <location>
        <begin position="72"/>
        <end position="90"/>
    </location>
</feature>
<comment type="caution">
    <text evidence="2">The sequence shown here is derived from an EMBL/GenBank/DDBJ whole genome shotgun (WGS) entry which is preliminary data.</text>
</comment>
<keyword evidence="1" id="KW-0812">Transmembrane</keyword>
<dbReference type="RefSeq" id="WP_111478560.1">
    <property type="nucleotide sequence ID" value="NZ_QHKM01000003.1"/>
</dbReference>
<evidence type="ECO:0000313" key="3">
    <source>
        <dbReference type="Proteomes" id="UP000248553"/>
    </source>
</evidence>
<dbReference type="EMBL" id="QHKM01000003">
    <property type="protein sequence ID" value="RAK67139.1"/>
    <property type="molecule type" value="Genomic_DNA"/>
</dbReference>
<dbReference type="AlphaFoldDB" id="A0A328BKI5"/>
<sequence>MEKLRRSNYDIWASTLLLVSWAFSIAYAGYAGIHMFNPDLPWLSRGLYVLVYGFLAAMYYYQRSGDRNSKLWFLLLMGVVFYQGLSAYQQTEGFHFQDTLRAGLYAATKLFELAGTLLLIVSLIRDWKAKA</sequence>
<protein>
    <submittedName>
        <fullName evidence="2">Uncharacterized protein</fullName>
    </submittedName>
</protein>
<feature type="transmembrane region" description="Helical" evidence="1">
    <location>
        <begin position="42"/>
        <end position="60"/>
    </location>
</feature>